<evidence type="ECO:0000256" key="4">
    <source>
        <dbReference type="ARBA" id="ARBA00022553"/>
    </source>
</evidence>
<keyword evidence="5 8" id="KW-0328">Glycosyltransferase</keyword>
<dbReference type="PANTHER" id="PTHR11904">
    <property type="entry name" value="METHYLTHIOADENOSINE/PURINE NUCLEOSIDE PHOSPHORYLASE"/>
    <property type="match status" value="1"/>
</dbReference>
<dbReference type="NCBIfam" id="TIGR01697">
    <property type="entry name" value="PNPH-PUNA-XAPA"/>
    <property type="match status" value="1"/>
</dbReference>
<dbReference type="GO" id="GO:0009116">
    <property type="term" value="P:nucleoside metabolic process"/>
    <property type="evidence" value="ECO:0007669"/>
    <property type="project" value="InterPro"/>
</dbReference>
<comment type="function">
    <text evidence="1">The purine nucleoside phosphorylases catalyze the phosphorolytic breakdown of the N-glycosidic bond in the beta-(deoxy)ribonucleoside molecules, with the formation of the corresponding free purine bases and pentose-1-phosphate. Cleaves guanosine, inosine, 2'-deoxyguanosine and 2'-deoxyinosine.</text>
</comment>
<dbReference type="FunFam" id="3.40.50.1580:FF:000010">
    <property type="entry name" value="Purine nucleoside phosphorylase"/>
    <property type="match status" value="1"/>
</dbReference>
<evidence type="ECO:0000259" key="10">
    <source>
        <dbReference type="Pfam" id="PF01048"/>
    </source>
</evidence>
<evidence type="ECO:0000256" key="8">
    <source>
        <dbReference type="PIRNR" id="PIRNR000477"/>
    </source>
</evidence>
<evidence type="ECO:0000313" key="12">
    <source>
        <dbReference type="Proteomes" id="UP000214588"/>
    </source>
</evidence>
<evidence type="ECO:0000256" key="3">
    <source>
        <dbReference type="ARBA" id="ARBA00006751"/>
    </source>
</evidence>
<feature type="binding site" evidence="9">
    <location>
        <position position="29"/>
    </location>
    <ligand>
        <name>phosphate</name>
        <dbReference type="ChEBI" id="CHEBI:43474"/>
    </ligand>
</feature>
<comment type="pathway">
    <text evidence="2 8">Purine metabolism; purine nucleoside salvage.</text>
</comment>
<evidence type="ECO:0000256" key="2">
    <source>
        <dbReference type="ARBA" id="ARBA00005058"/>
    </source>
</evidence>
<feature type="binding site" evidence="9">
    <location>
        <position position="112"/>
    </location>
    <ligand>
        <name>phosphate</name>
        <dbReference type="ChEBI" id="CHEBI:43474"/>
    </ligand>
</feature>
<dbReference type="OrthoDB" id="1523230at2"/>
<dbReference type="EC" id="2.4.2.1" evidence="8"/>
<sequence>MNFDQIQEAKNFIEDKIEKTPEAGLILGSGLGSLAEEVDNVEYIPYKDIPHFPESTVKGHKGRLAIGTLEGKQVMAMQGRFHYYEGYSMKEVTLPVRVMQALGIDKVIVTNAAGGIDKNFSVGGLMLIQDHINFFGDNPLIGKNEDRFGTRFPDMTYAYNPELREVAKKAADQLSINLYEGVYMGVPGPSYETPAEINMARTLGASSVGMSTIPEVIVANHAGMKVLGISCITNMAAGILDKRLTHEEVQEVTTRVKEEFQQLVKTTLKQM</sequence>
<dbReference type="GO" id="GO:0004731">
    <property type="term" value="F:purine-nucleoside phosphorylase activity"/>
    <property type="evidence" value="ECO:0007669"/>
    <property type="project" value="UniProtKB-EC"/>
</dbReference>
<dbReference type="AlphaFoldDB" id="A0A226C0S9"/>
<keyword evidence="12" id="KW-1185">Reference proteome</keyword>
<dbReference type="InterPro" id="IPR000845">
    <property type="entry name" value="Nucleoside_phosphorylase_d"/>
</dbReference>
<dbReference type="EMBL" id="NIQC01000009">
    <property type="protein sequence ID" value="OWZ83987.1"/>
    <property type="molecule type" value="Genomic_DNA"/>
</dbReference>
<feature type="binding site" evidence="9">
    <location>
        <position position="192"/>
    </location>
    <ligand>
        <name>a purine D-ribonucleoside</name>
        <dbReference type="ChEBI" id="CHEBI:142355"/>
    </ligand>
</feature>
<dbReference type="Gene3D" id="3.40.50.1580">
    <property type="entry name" value="Nucleoside phosphorylase domain"/>
    <property type="match status" value="1"/>
</dbReference>
<comment type="caution">
    <text evidence="11">The sequence shown here is derived from an EMBL/GenBank/DDBJ whole genome shotgun (WGS) entry which is preliminary data.</text>
</comment>
<feature type="binding site" evidence="9">
    <location>
        <position position="60"/>
    </location>
    <ligand>
        <name>phosphate</name>
        <dbReference type="ChEBI" id="CHEBI:43474"/>
    </ligand>
</feature>
<keyword evidence="4" id="KW-0597">Phosphoprotein</keyword>
<name>A0A226C0S9_9FIRM</name>
<comment type="catalytic activity">
    <reaction evidence="7">
        <text>a purine 2'-deoxy-D-ribonucleoside + phosphate = a purine nucleobase + 2-deoxy-alpha-D-ribose 1-phosphate</text>
        <dbReference type="Rhea" id="RHEA:36431"/>
        <dbReference type="ChEBI" id="CHEBI:26386"/>
        <dbReference type="ChEBI" id="CHEBI:43474"/>
        <dbReference type="ChEBI" id="CHEBI:57259"/>
        <dbReference type="ChEBI" id="CHEBI:142361"/>
        <dbReference type="EC" id="2.4.2.1"/>
    </reaction>
</comment>
<dbReference type="Proteomes" id="UP000214588">
    <property type="component" value="Unassembled WGS sequence"/>
</dbReference>
<dbReference type="SUPFAM" id="SSF53167">
    <property type="entry name" value="Purine and uridine phosphorylases"/>
    <property type="match status" value="1"/>
</dbReference>
<feature type="binding site" evidence="9">
    <location>
        <begin position="80"/>
        <end position="82"/>
    </location>
    <ligand>
        <name>phosphate</name>
        <dbReference type="ChEBI" id="CHEBI:43474"/>
    </ligand>
</feature>
<proteinExistence type="inferred from homology"/>
<reference evidence="11 12" key="1">
    <citation type="submission" date="2017-06" db="EMBL/GenBank/DDBJ databases">
        <title>Draft Genome Sequence of Natranaerobius trueperi halophilic, alkalithermophilic bacteria from soda lakes.</title>
        <authorList>
            <person name="Zhao B."/>
        </authorList>
    </citation>
    <scope>NUCLEOTIDE SEQUENCE [LARGE SCALE GENOMIC DNA]</scope>
    <source>
        <strain evidence="11 12">DSM 18760</strain>
    </source>
</reference>
<dbReference type="GO" id="GO:0005737">
    <property type="term" value="C:cytoplasm"/>
    <property type="evidence" value="ECO:0007669"/>
    <property type="project" value="TreeGrafter"/>
</dbReference>
<feature type="binding site" evidence="9">
    <location>
        <position position="234"/>
    </location>
    <ligand>
        <name>a purine D-ribonucleoside</name>
        <dbReference type="ChEBI" id="CHEBI:142355"/>
    </ligand>
</feature>
<protein>
    <recommendedName>
        <fullName evidence="8">Purine nucleoside phosphorylase</fullName>
        <ecNumber evidence="8">2.4.2.1</ecNumber>
    </recommendedName>
    <alternativeName>
        <fullName evidence="8">Inosine-guanosine phosphorylase</fullName>
    </alternativeName>
</protein>
<dbReference type="NCBIfam" id="TIGR01700">
    <property type="entry name" value="PNPH"/>
    <property type="match status" value="1"/>
</dbReference>
<dbReference type="RefSeq" id="WP_089023277.1">
    <property type="nucleotide sequence ID" value="NZ_NIQC01000009.1"/>
</dbReference>
<dbReference type="PANTHER" id="PTHR11904:SF9">
    <property type="entry name" value="PURINE NUCLEOSIDE PHOSPHORYLASE-RELATED"/>
    <property type="match status" value="1"/>
</dbReference>
<feature type="domain" description="Nucleoside phosphorylase" evidence="10">
    <location>
        <begin position="24"/>
        <end position="268"/>
    </location>
</feature>
<dbReference type="Pfam" id="PF01048">
    <property type="entry name" value="PNP_UDP_1"/>
    <property type="match status" value="1"/>
</dbReference>
<feature type="binding site" evidence="9">
    <location>
        <position position="211"/>
    </location>
    <ligand>
        <name>phosphate</name>
        <dbReference type="ChEBI" id="CHEBI:43474"/>
    </ligand>
</feature>
<evidence type="ECO:0000256" key="9">
    <source>
        <dbReference type="PIRSR" id="PIRSR000477-2"/>
    </source>
</evidence>
<evidence type="ECO:0000256" key="7">
    <source>
        <dbReference type="ARBA" id="ARBA00048556"/>
    </source>
</evidence>
<evidence type="ECO:0000256" key="1">
    <source>
        <dbReference type="ARBA" id="ARBA00002678"/>
    </source>
</evidence>
<keyword evidence="6 8" id="KW-0808">Transferase</keyword>
<dbReference type="InterPro" id="IPR011270">
    <property type="entry name" value="Pur_Nuc_Pase_Ino/Guo-sp"/>
</dbReference>
<comment type="similarity">
    <text evidence="3 8">Belongs to the PNP/MTAP phosphorylase family.</text>
</comment>
<evidence type="ECO:0000256" key="6">
    <source>
        <dbReference type="ARBA" id="ARBA00022679"/>
    </source>
</evidence>
<evidence type="ECO:0000256" key="5">
    <source>
        <dbReference type="ARBA" id="ARBA00022676"/>
    </source>
</evidence>
<accession>A0A226C0S9</accession>
<dbReference type="InterPro" id="IPR011268">
    <property type="entry name" value="Purine_phosphorylase"/>
</dbReference>
<organism evidence="11 12">
    <name type="scientific">Natranaerobius trueperi</name>
    <dbReference type="NCBI Taxonomy" id="759412"/>
    <lineage>
        <taxon>Bacteria</taxon>
        <taxon>Bacillati</taxon>
        <taxon>Bacillota</taxon>
        <taxon>Clostridia</taxon>
        <taxon>Natranaerobiales</taxon>
        <taxon>Natranaerobiaceae</taxon>
        <taxon>Natranaerobius</taxon>
    </lineage>
</organism>
<dbReference type="UniPathway" id="UPA00606"/>
<dbReference type="InterPro" id="IPR035994">
    <property type="entry name" value="Nucleoside_phosphorylase_sf"/>
</dbReference>
<dbReference type="CDD" id="cd09009">
    <property type="entry name" value="PNP-EcPNPII_like"/>
    <property type="match status" value="1"/>
</dbReference>
<dbReference type="PIRSF" id="PIRSF000477">
    <property type="entry name" value="PurNPase"/>
    <property type="match status" value="1"/>
</dbReference>
<gene>
    <name evidence="11" type="ORF">CDO51_05350</name>
</gene>
<dbReference type="NCBIfam" id="NF006054">
    <property type="entry name" value="PRK08202.1"/>
    <property type="match status" value="1"/>
</dbReference>
<evidence type="ECO:0000313" key="11">
    <source>
        <dbReference type="EMBL" id="OWZ83987.1"/>
    </source>
</evidence>